<proteinExistence type="predicted"/>
<comment type="caution">
    <text evidence="3">The sequence shown here is derived from an EMBL/GenBank/DDBJ whole genome shotgun (WGS) entry which is preliminary data.</text>
</comment>
<name>A0A8T1ZL00_9BRAS</name>
<dbReference type="AlphaFoldDB" id="A0A8T1ZL00"/>
<dbReference type="Proteomes" id="UP000694240">
    <property type="component" value="Chromosome 10"/>
</dbReference>
<dbReference type="Pfam" id="PF13966">
    <property type="entry name" value="zf-RVT"/>
    <property type="match status" value="1"/>
</dbReference>
<sequence>MVSYISILVLGIVALMVFSMFVFFVTIEGGGRVVSCQGFRVYWPFDFSTWLHDFVDGKRSFVNRFLWLNFSLVGQILSIGKGCYLSNCDGSLSGFGRDFGRPQALYFYERVGLALLRSPMMETIYSSFVKVDWFFDFTQVKHIISVKVCYANLHDAQHSQNHFGEGIEYEIRRICWCIGRRIWDPGISSLQRSNKWVKGILATFEKFAAMSGLKISLEKSTIFMAGISQTTREAILQQFPFESGTLPVKYLGLPLLTKRMMSSDYLPLTEKIRARITSWTNRFLSFAGRLQLIKSVLASLTNFWLSVFRLPKACIDEIEKLFAAFLWSGPELNTRKTKISWLAVCKPKQEGGLGLKSLKEVNVVSILKLIWRIVSVNNSLWVRWIYKNLIRKDTFWSVKENTTLGSWLWKKILKQRKNARLFHKMEVRSGQHTSFWHDIWCPLGCLFQLLGPRGTMDLGISAHATVAEVLTSHRRRRHRVDLLNRIENYIDSARQGTRTEADRSLWKQNDCYKSSFSSQKTWQQIRVTSPTCGWYKGVWFSLSTPKYSFVTWLAFHNRLATGDRLRKWNLGARVGCFFCEEELETRDHLFFSCSYSSQIWLSLTSGIVNSRNISSWSSITPLLLDSSQSYLQVFTLRYVFQASIHSLWRERNSRRHGETAIPAMKLAKIIDKNVRNKFSTIPRSGNSRLLDGLQFWFHTRGSTNL</sequence>
<keyword evidence="3" id="KW-0808">Transferase</keyword>
<gene>
    <name evidence="3" type="ORF">ISN45_Aa05g016380</name>
</gene>
<evidence type="ECO:0000313" key="3">
    <source>
        <dbReference type="EMBL" id="KAG7560082.1"/>
    </source>
</evidence>
<keyword evidence="1" id="KW-1133">Transmembrane helix</keyword>
<evidence type="ECO:0000259" key="2">
    <source>
        <dbReference type="Pfam" id="PF13966"/>
    </source>
</evidence>
<keyword evidence="4" id="KW-1185">Reference proteome</keyword>
<dbReference type="PANTHER" id="PTHR33116">
    <property type="entry name" value="REVERSE TRANSCRIPTASE ZINC-BINDING DOMAIN-CONTAINING PROTEIN-RELATED-RELATED"/>
    <property type="match status" value="1"/>
</dbReference>
<dbReference type="InterPro" id="IPR026960">
    <property type="entry name" value="RVT-Znf"/>
</dbReference>
<organism evidence="3 4">
    <name type="scientific">Arabidopsis thaliana x Arabidopsis arenosa</name>
    <dbReference type="NCBI Taxonomy" id="1240361"/>
    <lineage>
        <taxon>Eukaryota</taxon>
        <taxon>Viridiplantae</taxon>
        <taxon>Streptophyta</taxon>
        <taxon>Embryophyta</taxon>
        <taxon>Tracheophyta</taxon>
        <taxon>Spermatophyta</taxon>
        <taxon>Magnoliopsida</taxon>
        <taxon>eudicotyledons</taxon>
        <taxon>Gunneridae</taxon>
        <taxon>Pentapetalae</taxon>
        <taxon>rosids</taxon>
        <taxon>malvids</taxon>
        <taxon>Brassicales</taxon>
        <taxon>Brassicaceae</taxon>
        <taxon>Camelineae</taxon>
        <taxon>Arabidopsis</taxon>
    </lineage>
</organism>
<dbReference type="PANTHER" id="PTHR33116:SF76">
    <property type="entry name" value="DUF4283 DOMAIN-CONTAINING PROTEIN"/>
    <property type="match status" value="1"/>
</dbReference>
<feature type="transmembrane region" description="Helical" evidence="1">
    <location>
        <begin position="7"/>
        <end position="27"/>
    </location>
</feature>
<dbReference type="EMBL" id="JAEFBK010000010">
    <property type="protein sequence ID" value="KAG7560082.1"/>
    <property type="molecule type" value="Genomic_DNA"/>
</dbReference>
<dbReference type="GO" id="GO:0003964">
    <property type="term" value="F:RNA-directed DNA polymerase activity"/>
    <property type="evidence" value="ECO:0007669"/>
    <property type="project" value="UniProtKB-KW"/>
</dbReference>
<evidence type="ECO:0000313" key="4">
    <source>
        <dbReference type="Proteomes" id="UP000694240"/>
    </source>
</evidence>
<keyword evidence="3" id="KW-0548">Nucleotidyltransferase</keyword>
<reference evidence="3 4" key="1">
    <citation type="submission" date="2020-12" db="EMBL/GenBank/DDBJ databases">
        <title>Concerted genomic and epigenomic changes stabilize Arabidopsis allopolyploids.</title>
        <authorList>
            <person name="Chen Z."/>
        </authorList>
    </citation>
    <scope>NUCLEOTIDE SEQUENCE [LARGE SCALE GENOMIC DNA]</scope>
    <source>
        <strain evidence="3">Allo738</strain>
        <tissue evidence="3">Leaf</tissue>
    </source>
</reference>
<accession>A0A8T1ZL00</accession>
<feature type="domain" description="Reverse transcriptase zinc-binding" evidence="2">
    <location>
        <begin position="516"/>
        <end position="600"/>
    </location>
</feature>
<keyword evidence="3" id="KW-0695">RNA-directed DNA polymerase</keyword>
<keyword evidence="1" id="KW-0812">Transmembrane</keyword>
<evidence type="ECO:0000256" key="1">
    <source>
        <dbReference type="SAM" id="Phobius"/>
    </source>
</evidence>
<protein>
    <submittedName>
        <fullName evidence="3">Reverse transcriptase zinc-binding domain</fullName>
    </submittedName>
</protein>
<keyword evidence="1" id="KW-0472">Membrane</keyword>